<protein>
    <recommendedName>
        <fullName evidence="2">RING-type E3 ubiquitin transferase</fullName>
        <ecNumber evidence="2">2.3.2.27</ecNumber>
    </recommendedName>
</protein>
<proteinExistence type="predicted"/>
<evidence type="ECO:0000256" key="7">
    <source>
        <dbReference type="ARBA" id="ARBA00022833"/>
    </source>
</evidence>
<keyword evidence="12" id="KW-1185">Reference proteome</keyword>
<dbReference type="InterPro" id="IPR001841">
    <property type="entry name" value="Znf_RING"/>
</dbReference>
<accession>A0AAV9IE29</accession>
<keyword evidence="3" id="KW-0808">Transferase</keyword>
<feature type="compositionally biased region" description="Basic and acidic residues" evidence="9">
    <location>
        <begin position="11"/>
        <end position="20"/>
    </location>
</feature>
<feature type="compositionally biased region" description="Low complexity" evidence="9">
    <location>
        <begin position="22"/>
        <end position="32"/>
    </location>
</feature>
<dbReference type="GO" id="GO:0008270">
    <property type="term" value="F:zinc ion binding"/>
    <property type="evidence" value="ECO:0007669"/>
    <property type="project" value="UniProtKB-KW"/>
</dbReference>
<dbReference type="EC" id="2.3.2.27" evidence="2"/>
<dbReference type="Gene3D" id="3.30.40.10">
    <property type="entry name" value="Zinc/RING finger domain, C3HC4 (zinc finger)"/>
    <property type="match status" value="1"/>
</dbReference>
<evidence type="ECO:0000259" key="10">
    <source>
        <dbReference type="PROSITE" id="PS50089"/>
    </source>
</evidence>
<dbReference type="InterPro" id="IPR058981">
    <property type="entry name" value="MGRN1/RNF157-like_N"/>
</dbReference>
<dbReference type="PANTHER" id="PTHR22996:SF0">
    <property type="entry name" value="RE60872P-RELATED"/>
    <property type="match status" value="1"/>
</dbReference>
<evidence type="ECO:0000313" key="12">
    <source>
        <dbReference type="Proteomes" id="UP001300502"/>
    </source>
</evidence>
<keyword evidence="4" id="KW-0479">Metal-binding</keyword>
<name>A0AAV9IE29_9RHOD</name>
<dbReference type="PANTHER" id="PTHR22996">
    <property type="entry name" value="MAHOGUNIN"/>
    <property type="match status" value="1"/>
</dbReference>
<evidence type="ECO:0000256" key="6">
    <source>
        <dbReference type="ARBA" id="ARBA00022786"/>
    </source>
</evidence>
<evidence type="ECO:0000256" key="3">
    <source>
        <dbReference type="ARBA" id="ARBA00022679"/>
    </source>
</evidence>
<sequence length="300" mass="34035">MGNRPSSTNTRRNDISRSDLETSTSRVRTNTRTRQLGTTHLLVEGQLNTPKAPLYYEKTKPMAFNLRKETLKATALPDDPSLLLVEFIFDASVAGYITVYHFARHLVSSSFTSFEGKYEKQPGKTSFQPGSNQFYRQKPWKGLKVCHSIAREMLYHEGGPYFPLVIVLESKQETLPTNTTSRKESKAPSNAEPTAQITFGTFVRNTDNTWGVKCLKQQMVVQGHLYQLEDIFGLEDNISRNSQLCLVCMLDPINTLLLPCRHLCLCTECAQRIRSRCSGCPLCRNSIEQIVQIHSPFLQH</sequence>
<comment type="caution">
    <text evidence="11">The sequence shown here is derived from an EMBL/GenBank/DDBJ whole genome shotgun (WGS) entry which is preliminary data.</text>
</comment>
<keyword evidence="6" id="KW-0833">Ubl conjugation pathway</keyword>
<feature type="domain" description="RING-type" evidence="10">
    <location>
        <begin position="245"/>
        <end position="284"/>
    </location>
</feature>
<comment type="catalytic activity">
    <reaction evidence="1">
        <text>S-ubiquitinyl-[E2 ubiquitin-conjugating enzyme]-L-cysteine + [acceptor protein]-L-lysine = [E2 ubiquitin-conjugating enzyme]-L-cysteine + N(6)-ubiquitinyl-[acceptor protein]-L-lysine.</text>
        <dbReference type="EC" id="2.3.2.27"/>
    </reaction>
</comment>
<evidence type="ECO:0000256" key="1">
    <source>
        <dbReference type="ARBA" id="ARBA00000900"/>
    </source>
</evidence>
<keyword evidence="7" id="KW-0862">Zinc</keyword>
<keyword evidence="5 8" id="KW-0863">Zinc-finger</keyword>
<dbReference type="Pfam" id="PF26192">
    <property type="entry name" value="RNF157-like_N"/>
    <property type="match status" value="1"/>
</dbReference>
<dbReference type="GO" id="GO:0061630">
    <property type="term" value="F:ubiquitin protein ligase activity"/>
    <property type="evidence" value="ECO:0007669"/>
    <property type="project" value="UniProtKB-EC"/>
</dbReference>
<dbReference type="PROSITE" id="PS50089">
    <property type="entry name" value="ZF_RING_2"/>
    <property type="match status" value="1"/>
</dbReference>
<organism evidence="11 12">
    <name type="scientific">Galdieria yellowstonensis</name>
    <dbReference type="NCBI Taxonomy" id="3028027"/>
    <lineage>
        <taxon>Eukaryota</taxon>
        <taxon>Rhodophyta</taxon>
        <taxon>Bangiophyceae</taxon>
        <taxon>Galdieriales</taxon>
        <taxon>Galdieriaceae</taxon>
        <taxon>Galdieria</taxon>
    </lineage>
</organism>
<gene>
    <name evidence="11" type="ORF">GAYE_SCF15G3544</name>
</gene>
<evidence type="ECO:0000313" key="11">
    <source>
        <dbReference type="EMBL" id="KAK4525635.1"/>
    </source>
</evidence>
<dbReference type="GO" id="GO:0016567">
    <property type="term" value="P:protein ubiquitination"/>
    <property type="evidence" value="ECO:0007669"/>
    <property type="project" value="TreeGrafter"/>
</dbReference>
<feature type="region of interest" description="Disordered" evidence="9">
    <location>
        <begin position="1"/>
        <end position="32"/>
    </location>
</feature>
<evidence type="ECO:0000256" key="4">
    <source>
        <dbReference type="ARBA" id="ARBA00022723"/>
    </source>
</evidence>
<dbReference type="EMBL" id="JANCYU010000032">
    <property type="protein sequence ID" value="KAK4525635.1"/>
    <property type="molecule type" value="Genomic_DNA"/>
</dbReference>
<dbReference type="Proteomes" id="UP001300502">
    <property type="component" value="Unassembled WGS sequence"/>
</dbReference>
<dbReference type="SUPFAM" id="SSF57850">
    <property type="entry name" value="RING/U-box"/>
    <property type="match status" value="1"/>
</dbReference>
<dbReference type="AlphaFoldDB" id="A0AAV9IE29"/>
<evidence type="ECO:0000256" key="2">
    <source>
        <dbReference type="ARBA" id="ARBA00012483"/>
    </source>
</evidence>
<reference evidence="11 12" key="1">
    <citation type="submission" date="2022-07" db="EMBL/GenBank/DDBJ databases">
        <title>Genome-wide signatures of adaptation to extreme environments.</title>
        <authorList>
            <person name="Cho C.H."/>
            <person name="Yoon H.S."/>
        </authorList>
    </citation>
    <scope>NUCLEOTIDE SEQUENCE [LARGE SCALE GENOMIC DNA]</scope>
    <source>
        <strain evidence="11 12">108.79 E11</strain>
    </source>
</reference>
<dbReference type="InterPro" id="IPR013083">
    <property type="entry name" value="Znf_RING/FYVE/PHD"/>
</dbReference>
<evidence type="ECO:0000256" key="8">
    <source>
        <dbReference type="PROSITE-ProRule" id="PRU00175"/>
    </source>
</evidence>
<evidence type="ECO:0000256" key="9">
    <source>
        <dbReference type="SAM" id="MobiDB-lite"/>
    </source>
</evidence>
<feature type="compositionally biased region" description="Polar residues" evidence="9">
    <location>
        <begin position="1"/>
        <end position="10"/>
    </location>
</feature>
<dbReference type="Pfam" id="PF13920">
    <property type="entry name" value="zf-C3HC4_3"/>
    <property type="match status" value="1"/>
</dbReference>
<dbReference type="InterPro" id="IPR045194">
    <property type="entry name" value="MGRN1/RNF157-like"/>
</dbReference>
<evidence type="ECO:0000256" key="5">
    <source>
        <dbReference type="ARBA" id="ARBA00022771"/>
    </source>
</evidence>